<sequence length="829" mass="92435">MPLQNKRGRRRRADSIDDDKDSSKLTGWDAIQKNIFSHDSDMIDDFADDIDTLLVFAGLFSAVVTAFVIVSFTMLQPDNTQLTVQLLSVLTIRSGGVFASDSFLNSTAAGLPSTTTFQAPASAITISALWFTSLVLSLASALYGILAKQWCREYIKWRYALADARENVLVRQMRYEAWERYSSGDLTVAIILTVFIGLALAIVLAATVVPVLSRRCPYRSPTGWAIVKLWEFVRRARRKPSSWRSREVNAPRILFSSYPDEDLSSVPRGIFAGPAKDWKALFDGNEVGILLRALTWVYQGPVSAPLTGDVLKCIPSLHSANPSLYGTHIEARDLGLRLYSTLRGLGIIKPEGRQSTHYNLYEDYISRMCNIERRRESYLESYVFRPMTAMMHPRPGEQVYLVIPRHPFVKHPSKNEEDDSIQVHDWIARHALMQEFESYVTLLAREPWRDWSLPAAQMALLLCLFRSHTGLSALVETLIHLSHYREELSKVLSTAYRLLGPIKDAYRSGVICMVTEVLCLTGESVKVDIESYSIQVSGHGYNPDNENGLVSFAQQVFEQNMEYLRENERHLFVIAADAVLRHIVDLQYLRNFGDFPFDKEGGIFVLMARAMFISLQKRYPNCGAYINLPWLPSLVMVVNGIPDIAMRAGSIMSEIPQRPVLQLLSLLQQSLHEQLITGAEANDQFNMIYEYFGKPELHPIRSYDEIGSNAPGHSSPHQGQPPPDSPEGEAIRCADEFGQSLTEPESSPSIASDSQAEELNPSPVDNPAPSGHAEIPTVSPSEQSLPTQGAGSSQGTPLTIVRAASIAIHLSQTASSSLNGREQRTGAER</sequence>
<evidence type="ECO:0000313" key="2">
    <source>
        <dbReference type="Proteomes" id="UP001148662"/>
    </source>
</evidence>
<keyword evidence="2" id="KW-1185">Reference proteome</keyword>
<gene>
    <name evidence="1" type="ORF">NM688_g2880</name>
</gene>
<comment type="caution">
    <text evidence="1">The sequence shown here is derived from an EMBL/GenBank/DDBJ whole genome shotgun (WGS) entry which is preliminary data.</text>
</comment>
<dbReference type="Proteomes" id="UP001148662">
    <property type="component" value="Unassembled WGS sequence"/>
</dbReference>
<name>A0ACC1T7H0_9APHY</name>
<proteinExistence type="predicted"/>
<accession>A0ACC1T7H0</accession>
<evidence type="ECO:0000313" key="1">
    <source>
        <dbReference type="EMBL" id="KAJ3554872.1"/>
    </source>
</evidence>
<reference evidence="1" key="1">
    <citation type="submission" date="2022-07" db="EMBL/GenBank/DDBJ databases">
        <title>Genome Sequence of Phlebia brevispora.</title>
        <authorList>
            <person name="Buettner E."/>
        </authorList>
    </citation>
    <scope>NUCLEOTIDE SEQUENCE</scope>
    <source>
        <strain evidence="1">MPL23</strain>
    </source>
</reference>
<organism evidence="1 2">
    <name type="scientific">Phlebia brevispora</name>
    <dbReference type="NCBI Taxonomy" id="194682"/>
    <lineage>
        <taxon>Eukaryota</taxon>
        <taxon>Fungi</taxon>
        <taxon>Dikarya</taxon>
        <taxon>Basidiomycota</taxon>
        <taxon>Agaricomycotina</taxon>
        <taxon>Agaricomycetes</taxon>
        <taxon>Polyporales</taxon>
        <taxon>Meruliaceae</taxon>
        <taxon>Phlebia</taxon>
    </lineage>
</organism>
<dbReference type="EMBL" id="JANHOG010000389">
    <property type="protein sequence ID" value="KAJ3554872.1"/>
    <property type="molecule type" value="Genomic_DNA"/>
</dbReference>
<protein>
    <submittedName>
        <fullName evidence="1">Uncharacterized protein</fullName>
    </submittedName>
</protein>